<dbReference type="HAMAP" id="MF_01416">
    <property type="entry name" value="ATP_synth_delta_bact"/>
    <property type="match status" value="1"/>
</dbReference>
<name>A0A0R2JFG2_9LACO</name>
<evidence type="ECO:0000256" key="6">
    <source>
        <dbReference type="ARBA" id="ARBA00023196"/>
    </source>
</evidence>
<dbReference type="NCBIfam" id="TIGR01145">
    <property type="entry name" value="ATP_synt_delta"/>
    <property type="match status" value="1"/>
</dbReference>
<keyword evidence="3 8" id="KW-0375">Hydrogen ion transport</keyword>
<comment type="caution">
    <text evidence="9">The sequence shown here is derived from an EMBL/GenBank/DDBJ whole genome shotgun (WGS) entry which is preliminary data.</text>
</comment>
<keyword evidence="7 8" id="KW-0066">ATP synthesis</keyword>
<sequence length="181" mass="19867">MAKLPRATVGRRYARALFELTHADQTDETTLAELLTLQDVLSTNPQLMQALTSVSVPDAAKQELLTTMTKDASTLVQHLIEMVYENRRIADLPTIIVDYKLLVDQAMQVVTAEVTTAVALADDQAERLSAKLKDMFNAQEIVLEQHVDPTILGGVKVEANNRVIDGSLATKLANIRQSIIG</sequence>
<keyword evidence="2 8" id="KW-0813">Transport</keyword>
<dbReference type="STRING" id="1620.IV67_GL001109"/>
<gene>
    <name evidence="8" type="primary">atpH</name>
    <name evidence="9" type="ORF">IV67_GL001109</name>
</gene>
<dbReference type="GO" id="GO:0005886">
    <property type="term" value="C:plasma membrane"/>
    <property type="evidence" value="ECO:0007669"/>
    <property type="project" value="UniProtKB-SubCell"/>
</dbReference>
<evidence type="ECO:0000256" key="5">
    <source>
        <dbReference type="ARBA" id="ARBA00023136"/>
    </source>
</evidence>
<evidence type="ECO:0000256" key="3">
    <source>
        <dbReference type="ARBA" id="ARBA00022781"/>
    </source>
</evidence>
<proteinExistence type="inferred from homology"/>
<dbReference type="PATRIC" id="fig|1620.3.peg.1124"/>
<comment type="similarity">
    <text evidence="8">Belongs to the ATPase delta chain family.</text>
</comment>
<dbReference type="PROSITE" id="PS00389">
    <property type="entry name" value="ATPASE_DELTA"/>
    <property type="match status" value="1"/>
</dbReference>
<evidence type="ECO:0000256" key="1">
    <source>
        <dbReference type="ARBA" id="ARBA00004370"/>
    </source>
</evidence>
<dbReference type="EMBL" id="JQCD01000031">
    <property type="protein sequence ID" value="KRN76059.1"/>
    <property type="molecule type" value="Genomic_DNA"/>
</dbReference>
<evidence type="ECO:0000313" key="9">
    <source>
        <dbReference type="EMBL" id="KRN76059.1"/>
    </source>
</evidence>
<evidence type="ECO:0000256" key="4">
    <source>
        <dbReference type="ARBA" id="ARBA00023065"/>
    </source>
</evidence>
<dbReference type="GO" id="GO:0046933">
    <property type="term" value="F:proton-transporting ATP synthase activity, rotational mechanism"/>
    <property type="evidence" value="ECO:0007669"/>
    <property type="project" value="UniProtKB-UniRule"/>
</dbReference>
<comment type="function">
    <text evidence="8">F(1)F(0) ATP synthase produces ATP from ADP in the presence of a proton or sodium gradient. F-type ATPases consist of two structural domains, F(1) containing the extramembraneous catalytic core and F(0) containing the membrane proton channel, linked together by a central stalk and a peripheral stalk. During catalysis, ATP synthesis in the catalytic domain of F(1) is coupled via a rotary mechanism of the central stalk subunits to proton translocation.</text>
</comment>
<evidence type="ECO:0000256" key="8">
    <source>
        <dbReference type="HAMAP-Rule" id="MF_01416"/>
    </source>
</evidence>
<dbReference type="PRINTS" id="PR00125">
    <property type="entry name" value="ATPASEDELTA"/>
</dbReference>
<dbReference type="SUPFAM" id="SSF47928">
    <property type="entry name" value="N-terminal domain of the delta subunit of the F1F0-ATP synthase"/>
    <property type="match status" value="1"/>
</dbReference>
<dbReference type="RefSeq" id="WP_057788938.1">
    <property type="nucleotide sequence ID" value="NZ_CBDALJ010000026.1"/>
</dbReference>
<accession>A0A0R2JFG2</accession>
<evidence type="ECO:0000313" key="10">
    <source>
        <dbReference type="Proteomes" id="UP000051673"/>
    </source>
</evidence>
<keyword evidence="6 8" id="KW-0139">CF(1)</keyword>
<dbReference type="InterPro" id="IPR000711">
    <property type="entry name" value="ATPase_OSCP/dsu"/>
</dbReference>
<evidence type="ECO:0000256" key="7">
    <source>
        <dbReference type="ARBA" id="ARBA00023310"/>
    </source>
</evidence>
<reference evidence="9 10" key="1">
    <citation type="journal article" date="2015" name="Genome Announc.">
        <title>Expanding the biotechnology potential of lactobacilli through comparative genomics of 213 strains and associated genera.</title>
        <authorList>
            <person name="Sun Z."/>
            <person name="Harris H.M."/>
            <person name="McCann A."/>
            <person name="Guo C."/>
            <person name="Argimon S."/>
            <person name="Zhang W."/>
            <person name="Yang X."/>
            <person name="Jeffery I.B."/>
            <person name="Cooney J.C."/>
            <person name="Kagawa T.F."/>
            <person name="Liu W."/>
            <person name="Song Y."/>
            <person name="Salvetti E."/>
            <person name="Wrobel A."/>
            <person name="Rasinkangas P."/>
            <person name="Parkhill J."/>
            <person name="Rea M.C."/>
            <person name="O'Sullivan O."/>
            <person name="Ritari J."/>
            <person name="Douillard F.P."/>
            <person name="Paul Ross R."/>
            <person name="Yang R."/>
            <person name="Briner A.E."/>
            <person name="Felis G.E."/>
            <person name="de Vos W.M."/>
            <person name="Barrangou R."/>
            <person name="Klaenhammer T.R."/>
            <person name="Caufield P.W."/>
            <person name="Cui Y."/>
            <person name="Zhang H."/>
            <person name="O'Toole P.W."/>
        </authorList>
    </citation>
    <scope>NUCLEOTIDE SEQUENCE [LARGE SCALE GENOMIC DNA]</scope>
    <source>
        <strain evidence="9 10">DSM 20014</strain>
    </source>
</reference>
<keyword evidence="8" id="KW-1003">Cell membrane</keyword>
<keyword evidence="5 8" id="KW-0472">Membrane</keyword>
<dbReference type="InterPro" id="IPR026015">
    <property type="entry name" value="ATP_synth_OSCP/delta_N_sf"/>
</dbReference>
<dbReference type="Proteomes" id="UP000051673">
    <property type="component" value="Unassembled WGS sequence"/>
</dbReference>
<dbReference type="PANTHER" id="PTHR11910">
    <property type="entry name" value="ATP SYNTHASE DELTA CHAIN"/>
    <property type="match status" value="1"/>
</dbReference>
<keyword evidence="10" id="KW-1185">Reference proteome</keyword>
<dbReference type="OrthoDB" id="9786633at2"/>
<organism evidence="9 10">
    <name type="scientific">Weissella minor</name>
    <dbReference type="NCBI Taxonomy" id="1620"/>
    <lineage>
        <taxon>Bacteria</taxon>
        <taxon>Bacillati</taxon>
        <taxon>Bacillota</taxon>
        <taxon>Bacilli</taxon>
        <taxon>Lactobacillales</taxon>
        <taxon>Lactobacillaceae</taxon>
        <taxon>Weissella</taxon>
    </lineage>
</organism>
<protein>
    <recommendedName>
        <fullName evidence="8">ATP synthase subunit delta</fullName>
    </recommendedName>
    <alternativeName>
        <fullName evidence="8">ATP synthase F(1) sector subunit delta</fullName>
    </alternativeName>
    <alternativeName>
        <fullName evidence="8">F-type ATPase subunit delta</fullName>
        <shortName evidence="8">F-ATPase subunit delta</shortName>
    </alternativeName>
</protein>
<evidence type="ECO:0000256" key="2">
    <source>
        <dbReference type="ARBA" id="ARBA00022448"/>
    </source>
</evidence>
<dbReference type="AlphaFoldDB" id="A0A0R2JFG2"/>
<comment type="subcellular location">
    <subcellularLocation>
        <location evidence="8">Cell membrane</location>
        <topology evidence="8">Peripheral membrane protein</topology>
    </subcellularLocation>
    <subcellularLocation>
        <location evidence="1">Membrane</location>
    </subcellularLocation>
</comment>
<dbReference type="Gene3D" id="1.10.520.20">
    <property type="entry name" value="N-terminal domain of the delta subunit of the F1F0-ATP synthase"/>
    <property type="match status" value="1"/>
</dbReference>
<dbReference type="InterPro" id="IPR020781">
    <property type="entry name" value="ATPase_OSCP/d_CS"/>
</dbReference>
<comment type="function">
    <text evidence="8">This protein is part of the stalk that links CF(0) to CF(1). It either transmits conformational changes from CF(0) to CF(1) or is implicated in proton conduction.</text>
</comment>
<dbReference type="GO" id="GO:0045259">
    <property type="term" value="C:proton-transporting ATP synthase complex"/>
    <property type="evidence" value="ECO:0007669"/>
    <property type="project" value="UniProtKB-KW"/>
</dbReference>
<dbReference type="Pfam" id="PF00213">
    <property type="entry name" value="OSCP"/>
    <property type="match status" value="1"/>
</dbReference>
<keyword evidence="4 8" id="KW-0406">Ion transport</keyword>